<dbReference type="AlphaFoldDB" id="A0A0A8YDI8"/>
<evidence type="ECO:0000256" key="1">
    <source>
        <dbReference type="SAM" id="Phobius"/>
    </source>
</evidence>
<reference evidence="2" key="1">
    <citation type="submission" date="2014-09" db="EMBL/GenBank/DDBJ databases">
        <authorList>
            <person name="Magalhaes I.L.F."/>
            <person name="Oliveira U."/>
            <person name="Santos F.R."/>
            <person name="Vidigal T.H.D.A."/>
            <person name="Brescovit A.D."/>
            <person name="Santos A.J."/>
        </authorList>
    </citation>
    <scope>NUCLEOTIDE SEQUENCE</scope>
    <source>
        <tissue evidence="2">Shoot tissue taken approximately 20 cm above the soil surface</tissue>
    </source>
</reference>
<dbReference type="EMBL" id="GBRH01273784">
    <property type="protein sequence ID" value="JAD24111.1"/>
    <property type="molecule type" value="Transcribed_RNA"/>
</dbReference>
<protein>
    <submittedName>
        <fullName evidence="2">Uncharacterized protein</fullName>
    </submittedName>
</protein>
<keyword evidence="1" id="KW-0812">Transmembrane</keyword>
<evidence type="ECO:0000313" key="2">
    <source>
        <dbReference type="EMBL" id="JAD24111.1"/>
    </source>
</evidence>
<sequence>MMSKVNGISCLVCHTIWFLTSLSHYYHRTVLNFHMTSIFSVLVDIFLRSWLFPSLLLY</sequence>
<accession>A0A0A8YDI8</accession>
<proteinExistence type="predicted"/>
<name>A0A0A8YDI8_ARUDO</name>
<reference evidence="2" key="2">
    <citation type="journal article" date="2015" name="Data Brief">
        <title>Shoot transcriptome of the giant reed, Arundo donax.</title>
        <authorList>
            <person name="Barrero R.A."/>
            <person name="Guerrero F.D."/>
            <person name="Moolhuijzen P."/>
            <person name="Goolsby J.A."/>
            <person name="Tidwell J."/>
            <person name="Bellgard S.E."/>
            <person name="Bellgard M.I."/>
        </authorList>
    </citation>
    <scope>NUCLEOTIDE SEQUENCE</scope>
    <source>
        <tissue evidence="2">Shoot tissue taken approximately 20 cm above the soil surface</tissue>
    </source>
</reference>
<keyword evidence="1" id="KW-1133">Transmembrane helix</keyword>
<feature type="transmembrane region" description="Helical" evidence="1">
    <location>
        <begin position="33"/>
        <end position="57"/>
    </location>
</feature>
<organism evidence="2">
    <name type="scientific">Arundo donax</name>
    <name type="common">Giant reed</name>
    <name type="synonym">Donax arundinaceus</name>
    <dbReference type="NCBI Taxonomy" id="35708"/>
    <lineage>
        <taxon>Eukaryota</taxon>
        <taxon>Viridiplantae</taxon>
        <taxon>Streptophyta</taxon>
        <taxon>Embryophyta</taxon>
        <taxon>Tracheophyta</taxon>
        <taxon>Spermatophyta</taxon>
        <taxon>Magnoliopsida</taxon>
        <taxon>Liliopsida</taxon>
        <taxon>Poales</taxon>
        <taxon>Poaceae</taxon>
        <taxon>PACMAD clade</taxon>
        <taxon>Arundinoideae</taxon>
        <taxon>Arundineae</taxon>
        <taxon>Arundo</taxon>
    </lineage>
</organism>
<keyword evidence="1" id="KW-0472">Membrane</keyword>